<evidence type="ECO:0000313" key="3">
    <source>
        <dbReference type="Proteomes" id="UP000291259"/>
    </source>
</evidence>
<reference evidence="2 3" key="1">
    <citation type="submission" date="2019-01" db="EMBL/GenBank/DDBJ databases">
        <title>Genome sequencing of strain FW100M-8.</title>
        <authorList>
            <person name="Heo J."/>
            <person name="Kim S.-J."/>
            <person name="Kim J.-S."/>
            <person name="Hong S.-B."/>
            <person name="Kwon S.-W."/>
        </authorList>
    </citation>
    <scope>NUCLEOTIDE SEQUENCE [LARGE SCALE GENOMIC DNA]</scope>
    <source>
        <strain evidence="2 3">FW100M-8</strain>
    </source>
</reference>
<dbReference type="Gene3D" id="1.10.10.10">
    <property type="entry name" value="Winged helix-like DNA-binding domain superfamily/Winged helix DNA-binding domain"/>
    <property type="match status" value="1"/>
</dbReference>
<protein>
    <submittedName>
        <fullName evidence="2">MarR family transcriptional regulator</fullName>
    </submittedName>
</protein>
<accession>A0A4P6F7Q5</accession>
<dbReference type="RefSeq" id="WP_129187998.1">
    <property type="nucleotide sequence ID" value="NZ_CP035491.1"/>
</dbReference>
<dbReference type="EMBL" id="CP035491">
    <property type="protein sequence ID" value="QAY72110.1"/>
    <property type="molecule type" value="Genomic_DNA"/>
</dbReference>
<sequence length="157" mass="17137">MLRSTDPSDELAALIGELVSVNHRLTRLAATALEQTESPAIWRTLSVLRDLGPMRLGALAKASRVAQPTMTKLVNTLDERGWIRRIADAGDARAWLISADPHGLAALEAWRIELSRELAPRFADLDSDELVTLEHALGILRSRLDRADADVRAGAVA</sequence>
<dbReference type="InterPro" id="IPR036388">
    <property type="entry name" value="WH-like_DNA-bd_sf"/>
</dbReference>
<dbReference type="InterPro" id="IPR000835">
    <property type="entry name" value="HTH_MarR-typ"/>
</dbReference>
<dbReference type="InterPro" id="IPR052526">
    <property type="entry name" value="HTH-type_Bedaq_tolerance"/>
</dbReference>
<dbReference type="SMART" id="SM00347">
    <property type="entry name" value="HTH_MARR"/>
    <property type="match status" value="1"/>
</dbReference>
<feature type="domain" description="HTH marR-type" evidence="1">
    <location>
        <begin position="8"/>
        <end position="142"/>
    </location>
</feature>
<dbReference type="KEGG" id="agf:ET445_00940"/>
<gene>
    <name evidence="2" type="ORF">ET445_00940</name>
</gene>
<organism evidence="2 3">
    <name type="scientific">Agromyces protaetiae</name>
    <dbReference type="NCBI Taxonomy" id="2509455"/>
    <lineage>
        <taxon>Bacteria</taxon>
        <taxon>Bacillati</taxon>
        <taxon>Actinomycetota</taxon>
        <taxon>Actinomycetes</taxon>
        <taxon>Micrococcales</taxon>
        <taxon>Microbacteriaceae</taxon>
        <taxon>Agromyces</taxon>
    </lineage>
</organism>
<dbReference type="PANTHER" id="PTHR39515">
    <property type="entry name" value="CONSERVED PROTEIN"/>
    <property type="match status" value="1"/>
</dbReference>
<dbReference type="OrthoDB" id="8966183at2"/>
<dbReference type="Proteomes" id="UP000291259">
    <property type="component" value="Chromosome"/>
</dbReference>
<dbReference type="GO" id="GO:0003700">
    <property type="term" value="F:DNA-binding transcription factor activity"/>
    <property type="evidence" value="ECO:0007669"/>
    <property type="project" value="InterPro"/>
</dbReference>
<dbReference type="InterPro" id="IPR036390">
    <property type="entry name" value="WH_DNA-bd_sf"/>
</dbReference>
<dbReference type="PROSITE" id="PS50995">
    <property type="entry name" value="HTH_MARR_2"/>
    <property type="match status" value="1"/>
</dbReference>
<evidence type="ECO:0000259" key="1">
    <source>
        <dbReference type="PROSITE" id="PS50995"/>
    </source>
</evidence>
<dbReference type="PANTHER" id="PTHR39515:SF2">
    <property type="entry name" value="HTH-TYPE TRANSCRIPTIONAL REGULATOR RV0880"/>
    <property type="match status" value="1"/>
</dbReference>
<name>A0A4P6F7Q5_9MICO</name>
<evidence type="ECO:0000313" key="2">
    <source>
        <dbReference type="EMBL" id="QAY72110.1"/>
    </source>
</evidence>
<dbReference type="SUPFAM" id="SSF46785">
    <property type="entry name" value="Winged helix' DNA-binding domain"/>
    <property type="match status" value="1"/>
</dbReference>
<dbReference type="AlphaFoldDB" id="A0A4P6F7Q5"/>
<dbReference type="Pfam" id="PF01047">
    <property type="entry name" value="MarR"/>
    <property type="match status" value="1"/>
</dbReference>
<proteinExistence type="predicted"/>
<keyword evidence="3" id="KW-1185">Reference proteome</keyword>